<evidence type="ECO:0000259" key="2">
    <source>
        <dbReference type="Pfam" id="PF07833"/>
    </source>
</evidence>
<gene>
    <name evidence="3" type="ORF">HMI46_25840</name>
</gene>
<name>A0AAP7A1H7_PAEAL</name>
<dbReference type="EMBL" id="JABFOR010000063">
    <property type="protein sequence ID" value="NOJ73938.1"/>
    <property type="molecule type" value="Genomic_DNA"/>
</dbReference>
<feature type="signal peptide" evidence="1">
    <location>
        <begin position="1"/>
        <end position="19"/>
    </location>
</feature>
<dbReference type="InterPro" id="IPR036582">
    <property type="entry name" value="Mao_N_sf"/>
</dbReference>
<feature type="chain" id="PRO_5043047479" evidence="1">
    <location>
        <begin position="20"/>
        <end position="253"/>
    </location>
</feature>
<dbReference type="Pfam" id="PF07833">
    <property type="entry name" value="Cu_amine_oxidN1"/>
    <property type="match status" value="1"/>
</dbReference>
<evidence type="ECO:0000313" key="3">
    <source>
        <dbReference type="EMBL" id="NOJ73938.1"/>
    </source>
</evidence>
<proteinExistence type="predicted"/>
<evidence type="ECO:0000256" key="1">
    <source>
        <dbReference type="SAM" id="SignalP"/>
    </source>
</evidence>
<reference evidence="3 4" key="1">
    <citation type="submission" date="2020-05" db="EMBL/GenBank/DDBJ databases">
        <title>Whole genome sequencing and identification of novel metabolites from Paenibacillus alvei strain JR949.</title>
        <authorList>
            <person name="Rajendhran J."/>
            <person name="Sree Pranav P."/>
            <person name="Mahalakshmi B."/>
            <person name="Karthikeyan R."/>
        </authorList>
    </citation>
    <scope>NUCLEOTIDE SEQUENCE [LARGE SCALE GENOMIC DNA]</scope>
    <source>
        <strain evidence="3 4">JR949</strain>
    </source>
</reference>
<sequence>MKKRLSKLLFMAILTSSIAASPLYAQKSVRESAEIYFEQREIKLSNQAFIENGRAYMPFKDLFNELNMKVSYEPTTKEVSAENELLSMKFTIGKPSVTINGATQKADPSIVENGVVYIPISYLNKEGTKLTARKRSSVNDIIIEGRMLRKYIRNSTEYYFGEGYIKKYSTFAPDGKGKEYKNGNVTAEPYTKDGETGRYKDGEMEGWFIFYREEGDESKADYMIVKLHNSRNVGTGYFYAKDGTLLYTREYDE</sequence>
<dbReference type="Gene3D" id="3.30.457.10">
    <property type="entry name" value="Copper amine oxidase-like, N-terminal domain"/>
    <property type="match status" value="1"/>
</dbReference>
<accession>A0AAP7A1H7</accession>
<dbReference type="AlphaFoldDB" id="A0AAP7A1H7"/>
<evidence type="ECO:0000313" key="4">
    <source>
        <dbReference type="Proteomes" id="UP000552038"/>
    </source>
</evidence>
<dbReference type="SUPFAM" id="SSF55383">
    <property type="entry name" value="Copper amine oxidase, domain N"/>
    <property type="match status" value="1"/>
</dbReference>
<comment type="caution">
    <text evidence="3">The sequence shown here is derived from an EMBL/GenBank/DDBJ whole genome shotgun (WGS) entry which is preliminary data.</text>
</comment>
<keyword evidence="1" id="KW-0732">Signal</keyword>
<protein>
    <submittedName>
        <fullName evidence="3">Copper amine oxidase N-terminal domain-containing protein</fullName>
    </submittedName>
</protein>
<feature type="domain" description="Copper amine oxidase-like N-terminal" evidence="2">
    <location>
        <begin position="38"/>
        <end position="125"/>
    </location>
</feature>
<dbReference type="InterPro" id="IPR012854">
    <property type="entry name" value="Cu_amine_oxidase-like_N"/>
</dbReference>
<organism evidence="3 4">
    <name type="scientific">Paenibacillus alvei</name>
    <name type="common">Bacillus alvei</name>
    <dbReference type="NCBI Taxonomy" id="44250"/>
    <lineage>
        <taxon>Bacteria</taxon>
        <taxon>Bacillati</taxon>
        <taxon>Bacillota</taxon>
        <taxon>Bacilli</taxon>
        <taxon>Bacillales</taxon>
        <taxon>Paenibacillaceae</taxon>
        <taxon>Paenibacillus</taxon>
    </lineage>
</organism>
<dbReference type="RefSeq" id="WP_171419761.1">
    <property type="nucleotide sequence ID" value="NZ_JABFOR010000063.1"/>
</dbReference>
<dbReference type="Proteomes" id="UP000552038">
    <property type="component" value="Unassembled WGS sequence"/>
</dbReference>